<comment type="catalytic activity">
    <reaction evidence="8">
        <text>ATP + H2O = ADP + phosphate + H(+)</text>
        <dbReference type="Rhea" id="RHEA:13065"/>
        <dbReference type="ChEBI" id="CHEBI:15377"/>
        <dbReference type="ChEBI" id="CHEBI:15378"/>
        <dbReference type="ChEBI" id="CHEBI:30616"/>
        <dbReference type="ChEBI" id="CHEBI:43474"/>
        <dbReference type="ChEBI" id="CHEBI:456216"/>
        <dbReference type="EC" id="5.6.2.4"/>
    </reaction>
</comment>
<dbReference type="PANTHER" id="PTHR11070:SF30">
    <property type="entry name" value="F-BOX DNA HELICASE 1"/>
    <property type="match status" value="1"/>
</dbReference>
<proteinExistence type="predicted"/>
<keyword evidence="2 9" id="KW-0378">Hydrolase</keyword>
<organism evidence="11 12">
    <name type="scientific">Actinorugispora endophytica</name>
    <dbReference type="NCBI Taxonomy" id="1605990"/>
    <lineage>
        <taxon>Bacteria</taxon>
        <taxon>Bacillati</taxon>
        <taxon>Actinomycetota</taxon>
        <taxon>Actinomycetes</taxon>
        <taxon>Streptosporangiales</taxon>
        <taxon>Nocardiopsidaceae</taxon>
        <taxon>Actinorugispora</taxon>
    </lineage>
</organism>
<evidence type="ECO:0000313" key="11">
    <source>
        <dbReference type="EMBL" id="TDQ54447.1"/>
    </source>
</evidence>
<keyword evidence="12" id="KW-1185">Reference proteome</keyword>
<evidence type="ECO:0000256" key="4">
    <source>
        <dbReference type="ARBA" id="ARBA00022840"/>
    </source>
</evidence>
<comment type="caution">
    <text evidence="11">The sequence shown here is derived from an EMBL/GenBank/DDBJ whole genome shotgun (WGS) entry which is preliminary data.</text>
</comment>
<dbReference type="InterPro" id="IPR027417">
    <property type="entry name" value="P-loop_NTPase"/>
</dbReference>
<dbReference type="PANTHER" id="PTHR11070">
    <property type="entry name" value="UVRD / RECB / PCRA DNA HELICASE FAMILY MEMBER"/>
    <property type="match status" value="1"/>
</dbReference>
<dbReference type="PROSITE" id="PS51198">
    <property type="entry name" value="UVRD_HELICASE_ATP_BIND"/>
    <property type="match status" value="1"/>
</dbReference>
<keyword evidence="4 9" id="KW-0067">ATP-binding</keyword>
<sequence>MSVETRTQGGQNPRQDEAYRAQREVVDTDVRPGVPLLVRACPGAGKTRVIVERHLTRPLPPRKGRAIVSFTKVAGRELRRRCQEQGLPESAGFPNFIGTLDTFFWLHLVRPYLGTLPEEGRTWRRLESWWDHPKGREKEYGDHPDLAGKGYLTGDQVRKLARRLLAEEGTGSRITGFLTARFDELIVDEAQDCSNEDLGILATLGERGLPLVLVEDPDQRIYGFREKGALREVPPLLRSAPVMRLRHNWRSSQTICDLAATLRTSGGSRPDTATGQHQDDGTPITLIPLPEQGVDHVRAFCAEAGKLGIRQSERLVVAYAGASLPVELAGASCLPESPFGRMAWAVGVLRAPVAPRRQREKARRIIRENILDVWYGADERLEEERREKHGVTGEGLTRATALVLRDLPSLDEPAEKWRIGAREAFERYRPGPGLSSPVGVPDWSGAWWERDARPAREVGGHGVAALASQVEVGRVTTIHQAKGGEADAVLIVVPKRGKQGDSSAKTIRQWLARTPVKGKDEEARNVLYVAATRARRLLAFAMGEEQVRLVEAFLEERGIPCRVLP</sequence>
<dbReference type="GO" id="GO:0016887">
    <property type="term" value="F:ATP hydrolysis activity"/>
    <property type="evidence" value="ECO:0007669"/>
    <property type="project" value="RHEA"/>
</dbReference>
<keyword evidence="1 9" id="KW-0547">Nucleotide-binding</keyword>
<dbReference type="GO" id="GO:0005524">
    <property type="term" value="F:ATP binding"/>
    <property type="evidence" value="ECO:0007669"/>
    <property type="project" value="UniProtKB-UniRule"/>
</dbReference>
<dbReference type="InterPro" id="IPR014017">
    <property type="entry name" value="DNA_helicase_UvrD-like_C"/>
</dbReference>
<dbReference type="SUPFAM" id="SSF52540">
    <property type="entry name" value="P-loop containing nucleoside triphosphate hydrolases"/>
    <property type="match status" value="1"/>
</dbReference>
<evidence type="ECO:0000256" key="6">
    <source>
        <dbReference type="ARBA" id="ARBA00034617"/>
    </source>
</evidence>
<dbReference type="InterPro" id="IPR000212">
    <property type="entry name" value="DNA_helicase_UvrD/REP"/>
</dbReference>
<evidence type="ECO:0000256" key="3">
    <source>
        <dbReference type="ARBA" id="ARBA00022806"/>
    </source>
</evidence>
<dbReference type="AlphaFoldDB" id="A0A4R6V7E2"/>
<dbReference type="EMBL" id="SNYN01000002">
    <property type="protein sequence ID" value="TDQ54447.1"/>
    <property type="molecule type" value="Genomic_DNA"/>
</dbReference>
<dbReference type="GO" id="GO:0000725">
    <property type="term" value="P:recombinational repair"/>
    <property type="evidence" value="ECO:0007669"/>
    <property type="project" value="TreeGrafter"/>
</dbReference>
<feature type="domain" description="UvrD-like helicase ATP-binding" evidence="10">
    <location>
        <begin position="19"/>
        <end position="252"/>
    </location>
</feature>
<evidence type="ECO:0000256" key="5">
    <source>
        <dbReference type="ARBA" id="ARBA00023235"/>
    </source>
</evidence>
<evidence type="ECO:0000313" key="12">
    <source>
        <dbReference type="Proteomes" id="UP000295281"/>
    </source>
</evidence>
<gene>
    <name evidence="11" type="ORF">EV190_102281</name>
</gene>
<dbReference type="Gene3D" id="3.40.50.300">
    <property type="entry name" value="P-loop containing nucleotide triphosphate hydrolases"/>
    <property type="match status" value="2"/>
</dbReference>
<accession>A0A4R6V7E2</accession>
<evidence type="ECO:0000259" key="10">
    <source>
        <dbReference type="PROSITE" id="PS51198"/>
    </source>
</evidence>
<dbReference type="GO" id="GO:0043138">
    <property type="term" value="F:3'-5' DNA helicase activity"/>
    <property type="evidence" value="ECO:0007669"/>
    <property type="project" value="UniProtKB-EC"/>
</dbReference>
<dbReference type="EC" id="5.6.2.4" evidence="7"/>
<comment type="catalytic activity">
    <reaction evidence="6">
        <text>Couples ATP hydrolysis with the unwinding of duplex DNA by translocating in the 3'-5' direction.</text>
        <dbReference type="EC" id="5.6.2.4"/>
    </reaction>
</comment>
<dbReference type="Pfam" id="PF13361">
    <property type="entry name" value="UvrD_C"/>
    <property type="match status" value="1"/>
</dbReference>
<dbReference type="GO" id="GO:0003677">
    <property type="term" value="F:DNA binding"/>
    <property type="evidence" value="ECO:0007669"/>
    <property type="project" value="InterPro"/>
</dbReference>
<dbReference type="RefSeq" id="WP_133740410.1">
    <property type="nucleotide sequence ID" value="NZ_SNYN01000002.1"/>
</dbReference>
<dbReference type="OrthoDB" id="9810135at2"/>
<dbReference type="Pfam" id="PF00580">
    <property type="entry name" value="UvrD-helicase"/>
    <property type="match status" value="2"/>
</dbReference>
<dbReference type="Proteomes" id="UP000295281">
    <property type="component" value="Unassembled WGS sequence"/>
</dbReference>
<evidence type="ECO:0000256" key="9">
    <source>
        <dbReference type="PROSITE-ProRule" id="PRU00560"/>
    </source>
</evidence>
<feature type="binding site" evidence="9">
    <location>
        <begin position="40"/>
        <end position="47"/>
    </location>
    <ligand>
        <name>ATP</name>
        <dbReference type="ChEBI" id="CHEBI:30616"/>
    </ligand>
</feature>
<keyword evidence="5" id="KW-0413">Isomerase</keyword>
<reference evidence="11 12" key="1">
    <citation type="submission" date="2019-03" db="EMBL/GenBank/DDBJ databases">
        <title>Genomic Encyclopedia of Type Strains, Phase IV (KMG-IV): sequencing the most valuable type-strain genomes for metagenomic binning, comparative biology and taxonomic classification.</title>
        <authorList>
            <person name="Goeker M."/>
        </authorList>
    </citation>
    <scope>NUCLEOTIDE SEQUENCE [LARGE SCALE GENOMIC DNA]</scope>
    <source>
        <strain evidence="11 12">DSM 46770</strain>
    </source>
</reference>
<evidence type="ECO:0000256" key="8">
    <source>
        <dbReference type="ARBA" id="ARBA00048988"/>
    </source>
</evidence>
<dbReference type="InterPro" id="IPR014016">
    <property type="entry name" value="UvrD-like_ATP-bd"/>
</dbReference>
<evidence type="ECO:0000256" key="1">
    <source>
        <dbReference type="ARBA" id="ARBA00022741"/>
    </source>
</evidence>
<evidence type="ECO:0000256" key="2">
    <source>
        <dbReference type="ARBA" id="ARBA00022801"/>
    </source>
</evidence>
<name>A0A4R6V7E2_9ACTN</name>
<keyword evidence="3 9" id="KW-0347">Helicase</keyword>
<protein>
    <recommendedName>
        <fullName evidence="7">DNA 3'-5' helicase</fullName>
        <ecNumber evidence="7">5.6.2.4</ecNumber>
    </recommendedName>
</protein>
<evidence type="ECO:0000256" key="7">
    <source>
        <dbReference type="ARBA" id="ARBA00034808"/>
    </source>
</evidence>